<dbReference type="FunFam" id="3.80.10.10:FF:000129">
    <property type="entry name" value="Leucine-rich repeat receptor-like kinase"/>
    <property type="match status" value="1"/>
</dbReference>
<dbReference type="PANTHER" id="PTHR45631:SF202">
    <property type="entry name" value="SENESCENCE-INDUCED RECEPTOR-LIKE SERINE_THREONINE-PROTEIN KINASE"/>
    <property type="match status" value="1"/>
</dbReference>
<comment type="caution">
    <text evidence="11">The sequence shown here is derived from an EMBL/GenBank/DDBJ whole genome shotgun (WGS) entry which is preliminary data.</text>
</comment>
<evidence type="ECO:0000256" key="3">
    <source>
        <dbReference type="ARBA" id="ARBA00022692"/>
    </source>
</evidence>
<name>A0AAD5CZQ8_AMBAR</name>
<accession>A0AAD5CZQ8</accession>
<dbReference type="Gene3D" id="3.80.10.10">
    <property type="entry name" value="Ribonuclease Inhibitor"/>
    <property type="match status" value="1"/>
</dbReference>
<dbReference type="Proteomes" id="UP001206925">
    <property type="component" value="Unassembled WGS sequence"/>
</dbReference>
<dbReference type="SUPFAM" id="SSF52058">
    <property type="entry name" value="L domain-like"/>
    <property type="match status" value="1"/>
</dbReference>
<feature type="region of interest" description="Disordered" evidence="8">
    <location>
        <begin position="1"/>
        <end position="63"/>
    </location>
</feature>
<dbReference type="PANTHER" id="PTHR45631">
    <property type="entry name" value="OS07G0107800 PROTEIN-RELATED"/>
    <property type="match status" value="1"/>
</dbReference>
<proteinExistence type="predicted"/>
<keyword evidence="2" id="KW-0433">Leucine-rich repeat</keyword>
<dbReference type="InterPro" id="IPR024788">
    <property type="entry name" value="Malectin-like_Carb-bd_dom"/>
</dbReference>
<protein>
    <recommendedName>
        <fullName evidence="10">Malectin-like domain-containing protein</fullName>
    </recommendedName>
</protein>
<evidence type="ECO:0000256" key="7">
    <source>
        <dbReference type="ARBA" id="ARBA00023136"/>
    </source>
</evidence>
<evidence type="ECO:0000313" key="12">
    <source>
        <dbReference type="Proteomes" id="UP001206925"/>
    </source>
</evidence>
<dbReference type="GO" id="GO:0016020">
    <property type="term" value="C:membrane"/>
    <property type="evidence" value="ECO:0007669"/>
    <property type="project" value="UniProtKB-SubCell"/>
</dbReference>
<feature type="domain" description="Malectin-like" evidence="10">
    <location>
        <begin position="158"/>
        <end position="477"/>
    </location>
</feature>
<keyword evidence="12" id="KW-1185">Reference proteome</keyword>
<dbReference type="AlphaFoldDB" id="A0AAD5CZQ8"/>
<dbReference type="EMBL" id="JAMZMK010006157">
    <property type="protein sequence ID" value="KAI7750412.1"/>
    <property type="molecule type" value="Genomic_DNA"/>
</dbReference>
<keyword evidence="5" id="KW-0677">Repeat</keyword>
<dbReference type="Pfam" id="PF12819">
    <property type="entry name" value="Malectin_like"/>
    <property type="match status" value="1"/>
</dbReference>
<organism evidence="11 12">
    <name type="scientific">Ambrosia artemisiifolia</name>
    <name type="common">Common ragweed</name>
    <dbReference type="NCBI Taxonomy" id="4212"/>
    <lineage>
        <taxon>Eukaryota</taxon>
        <taxon>Viridiplantae</taxon>
        <taxon>Streptophyta</taxon>
        <taxon>Embryophyta</taxon>
        <taxon>Tracheophyta</taxon>
        <taxon>Spermatophyta</taxon>
        <taxon>Magnoliopsida</taxon>
        <taxon>eudicotyledons</taxon>
        <taxon>Gunneridae</taxon>
        <taxon>Pentapetalae</taxon>
        <taxon>asterids</taxon>
        <taxon>campanulids</taxon>
        <taxon>Asterales</taxon>
        <taxon>Asteraceae</taxon>
        <taxon>Asteroideae</taxon>
        <taxon>Heliantheae alliance</taxon>
        <taxon>Heliantheae</taxon>
        <taxon>Ambrosia</taxon>
    </lineage>
</organism>
<feature type="transmembrane region" description="Helical" evidence="9">
    <location>
        <begin position="131"/>
        <end position="148"/>
    </location>
</feature>
<sequence length="681" mass="76446">VNQYLNANGYNDKTTNLEKMGEANDSDKPQAVELRRSERSTKPGPKTVKKNQKRRRQTSKEDEDKIAEIKAWYPNNESRKCVLTGGNQLPRDFWGTLLADDGLGWLSNECTLPTLGSGKEDLQKMKMLRRFYAVCILHVALTLAIVQAQDDQSGFISIDCGIPEGSKYTDKKTGINYVSDAGFIEDGVSGEILPKYNFATLDLPLTTLRSFPQNTRNCYTLRPKQGKNNTYLIRTRFFYGNYDSKGDQLPQFDLYLGADLWTTVYITDPSEGNFYEIIHLAASDYIHICLVNTDKGNPFISAIELRHLDINMNAPPLTSLDLFDRVNFGSTERVRYGDDMYDRIWDPITIRSGRVVQTSNTVSPGPLNVPLKVMSTAITPNISTNPISLAWNATIINRFILYVHFAEVEILNSNQIREFNIYLNEDLLYGPFSPSTNTTTLQNISPITGFSRYTFKINQTLNSTLPPLINAMELYRVKQFLQRQTEDQDAAAIWSIKSTYGLKRNWQGDPCIPRAFLWDGLGCSYGAAEASRIISLNLSSSELSGEIATAFANLTMIESLDLSYNNLTGDVPEFLAQLDRLRILNLRGNNFTRPLPAELLAKSKDGPLLLSIESISDDDKNEDKNDDKNEDKSLCPEGSCRINKGIKPFQVIAVDVLASNSRLAALEVSTVWNKHVKSAES</sequence>
<feature type="compositionally biased region" description="Polar residues" evidence="8">
    <location>
        <begin position="1"/>
        <end position="14"/>
    </location>
</feature>
<gene>
    <name evidence="11" type="ORF">M8C21_008867</name>
</gene>
<keyword evidence="7 9" id="KW-0472">Membrane</keyword>
<evidence type="ECO:0000256" key="5">
    <source>
        <dbReference type="ARBA" id="ARBA00022737"/>
    </source>
</evidence>
<feature type="compositionally biased region" description="Basic residues" evidence="8">
    <location>
        <begin position="47"/>
        <end position="57"/>
    </location>
</feature>
<evidence type="ECO:0000256" key="9">
    <source>
        <dbReference type="SAM" id="Phobius"/>
    </source>
</evidence>
<evidence type="ECO:0000256" key="6">
    <source>
        <dbReference type="ARBA" id="ARBA00022989"/>
    </source>
</evidence>
<evidence type="ECO:0000256" key="1">
    <source>
        <dbReference type="ARBA" id="ARBA00004167"/>
    </source>
</evidence>
<evidence type="ECO:0000256" key="2">
    <source>
        <dbReference type="ARBA" id="ARBA00022614"/>
    </source>
</evidence>
<keyword evidence="4" id="KW-0732">Signal</keyword>
<reference evidence="11" key="1">
    <citation type="submission" date="2022-06" db="EMBL/GenBank/DDBJ databases">
        <title>Uncovering the hologenomic basis of an extraordinary plant invasion.</title>
        <authorList>
            <person name="Bieker V.C."/>
            <person name="Martin M.D."/>
            <person name="Gilbert T."/>
            <person name="Hodgins K."/>
            <person name="Battlay P."/>
            <person name="Petersen B."/>
            <person name="Wilson J."/>
        </authorList>
    </citation>
    <scope>NUCLEOTIDE SEQUENCE</scope>
    <source>
        <strain evidence="11">AA19_3_7</strain>
        <tissue evidence="11">Leaf</tissue>
    </source>
</reference>
<evidence type="ECO:0000313" key="11">
    <source>
        <dbReference type="EMBL" id="KAI7750412.1"/>
    </source>
</evidence>
<keyword evidence="6 9" id="KW-1133">Transmembrane helix</keyword>
<evidence type="ECO:0000256" key="8">
    <source>
        <dbReference type="SAM" id="MobiDB-lite"/>
    </source>
</evidence>
<comment type="subcellular location">
    <subcellularLocation>
        <location evidence="1">Membrane</location>
        <topology evidence="1">Single-pass membrane protein</topology>
    </subcellularLocation>
</comment>
<feature type="compositionally biased region" description="Basic and acidic residues" evidence="8">
    <location>
        <begin position="15"/>
        <end position="41"/>
    </location>
</feature>
<evidence type="ECO:0000256" key="4">
    <source>
        <dbReference type="ARBA" id="ARBA00022729"/>
    </source>
</evidence>
<feature type="non-terminal residue" evidence="11">
    <location>
        <position position="681"/>
    </location>
</feature>
<dbReference type="InterPro" id="IPR032675">
    <property type="entry name" value="LRR_dom_sf"/>
</dbReference>
<evidence type="ECO:0000259" key="10">
    <source>
        <dbReference type="Pfam" id="PF12819"/>
    </source>
</evidence>
<dbReference type="Pfam" id="PF13855">
    <property type="entry name" value="LRR_8"/>
    <property type="match status" value="1"/>
</dbReference>
<keyword evidence="3 9" id="KW-0812">Transmembrane</keyword>
<dbReference type="InterPro" id="IPR001611">
    <property type="entry name" value="Leu-rich_rpt"/>
</dbReference>